<dbReference type="AlphaFoldDB" id="A0A562SGG2"/>
<comment type="caution">
    <text evidence="2">The sequence shown here is derived from an EMBL/GenBank/DDBJ whole genome shotgun (WGS) entry which is preliminary data.</text>
</comment>
<dbReference type="Gene3D" id="3.40.50.1980">
    <property type="entry name" value="Nitrogenase molybdenum iron protein domain"/>
    <property type="match status" value="2"/>
</dbReference>
<dbReference type="PROSITE" id="PS51257">
    <property type="entry name" value="PROKAR_LIPOPROTEIN"/>
    <property type="match status" value="1"/>
</dbReference>
<evidence type="ECO:0000313" key="3">
    <source>
        <dbReference type="Proteomes" id="UP000316167"/>
    </source>
</evidence>
<dbReference type="InterPro" id="IPR002491">
    <property type="entry name" value="ABC_transptr_periplasmic_BD"/>
</dbReference>
<dbReference type="EMBL" id="VLLE01000005">
    <property type="protein sequence ID" value="TWI80391.1"/>
    <property type="molecule type" value="Genomic_DNA"/>
</dbReference>
<evidence type="ECO:0000259" key="1">
    <source>
        <dbReference type="PROSITE" id="PS50983"/>
    </source>
</evidence>
<name>A0A562SGG2_9BACT</name>
<dbReference type="RefSeq" id="WP_144887271.1">
    <property type="nucleotide sequence ID" value="NZ_VLLE01000005.1"/>
</dbReference>
<protein>
    <submittedName>
        <fullName evidence="2">Iron complex transport system substrate-binding protein</fullName>
    </submittedName>
</protein>
<reference evidence="2 3" key="1">
    <citation type="journal article" date="2015" name="Stand. Genomic Sci.">
        <title>Genomic Encyclopedia of Bacterial and Archaeal Type Strains, Phase III: the genomes of soil and plant-associated and newly described type strains.</title>
        <authorList>
            <person name="Whitman W.B."/>
            <person name="Woyke T."/>
            <person name="Klenk H.P."/>
            <person name="Zhou Y."/>
            <person name="Lilburn T.G."/>
            <person name="Beck B.J."/>
            <person name="De Vos P."/>
            <person name="Vandamme P."/>
            <person name="Eisen J.A."/>
            <person name="Garrity G."/>
            <person name="Hugenholtz P."/>
            <person name="Kyrpides N.C."/>
        </authorList>
    </citation>
    <scope>NUCLEOTIDE SEQUENCE [LARGE SCALE GENOMIC DNA]</scope>
    <source>
        <strain evidence="2 3">CGMCC 1.7271</strain>
    </source>
</reference>
<dbReference type="Proteomes" id="UP000316167">
    <property type="component" value="Unassembled WGS sequence"/>
</dbReference>
<sequence length="297" mass="32178">MNRIILVSLTAMLFFSCGRFGNKETEGKKQQRIVCLSKHLTEMLFALGKGNQIVAVDLSSTYPDSAKLLKTVGYHRALSAEAIIAMTPDLVIHSNDIGPENVLPQITAAGLNVKAFGGANTADSAKLLLKELGIYFGAEAKADSIINAMNLSMQRAADSLKAMNIKDTPNVMVIHFGRANNIYFVMSGRKAVPDKMIAAAGGKVTHYDAKGARQISAEAVAEANPDIIIATDYGFDKMGSMEKFITDVPGVALTNAGRNKRIVRFEEHDLIYFGPRSGDNIIQLMHLLHSKPNVQAK</sequence>
<keyword evidence="3" id="KW-1185">Reference proteome</keyword>
<dbReference type="SUPFAM" id="SSF53807">
    <property type="entry name" value="Helical backbone' metal receptor"/>
    <property type="match status" value="1"/>
</dbReference>
<dbReference type="PANTHER" id="PTHR30535">
    <property type="entry name" value="VITAMIN B12-BINDING PROTEIN"/>
    <property type="match status" value="1"/>
</dbReference>
<organism evidence="2 3">
    <name type="scientific">Lacibacter cauensis</name>
    <dbReference type="NCBI Taxonomy" id="510947"/>
    <lineage>
        <taxon>Bacteria</taxon>
        <taxon>Pseudomonadati</taxon>
        <taxon>Bacteroidota</taxon>
        <taxon>Chitinophagia</taxon>
        <taxon>Chitinophagales</taxon>
        <taxon>Chitinophagaceae</taxon>
        <taxon>Lacibacter</taxon>
    </lineage>
</organism>
<gene>
    <name evidence="2" type="ORF">IQ13_3068</name>
</gene>
<dbReference type="PANTHER" id="PTHR30535:SF4">
    <property type="entry name" value="HEMIN-BINDING PERIPLASMIC PROTEIN HMUT"/>
    <property type="match status" value="1"/>
</dbReference>
<feature type="domain" description="Fe/B12 periplasmic-binding" evidence="1">
    <location>
        <begin position="32"/>
        <end position="292"/>
    </location>
</feature>
<dbReference type="InterPro" id="IPR050902">
    <property type="entry name" value="ABC_Transporter_SBP"/>
</dbReference>
<dbReference type="Pfam" id="PF01497">
    <property type="entry name" value="Peripla_BP_2"/>
    <property type="match status" value="1"/>
</dbReference>
<proteinExistence type="predicted"/>
<accession>A0A562SGG2</accession>
<evidence type="ECO:0000313" key="2">
    <source>
        <dbReference type="EMBL" id="TWI80391.1"/>
    </source>
</evidence>
<dbReference type="OrthoDB" id="9797736at2"/>
<dbReference type="PROSITE" id="PS50983">
    <property type="entry name" value="FE_B12_PBP"/>
    <property type="match status" value="1"/>
</dbReference>